<dbReference type="Ensembl" id="ENSPNAT00000002575.2">
    <property type="protein sequence ID" value="ENSPNAP00000006998.2"/>
    <property type="gene ID" value="ENSPNAG00000002462.2"/>
</dbReference>
<dbReference type="SMART" id="SM00179">
    <property type="entry name" value="EGF_CA"/>
    <property type="match status" value="4"/>
</dbReference>
<dbReference type="GO" id="GO:0005509">
    <property type="term" value="F:calcium ion binding"/>
    <property type="evidence" value="ECO:0007669"/>
    <property type="project" value="InterPro"/>
</dbReference>
<dbReference type="GO" id="GO:0045088">
    <property type="term" value="P:regulation of innate immune response"/>
    <property type="evidence" value="ECO:0007669"/>
    <property type="project" value="Ensembl"/>
</dbReference>
<dbReference type="AlphaFoldDB" id="A0A3B4C5L0"/>
<feature type="transmembrane region" description="Helical" evidence="15">
    <location>
        <begin position="564"/>
        <end position="588"/>
    </location>
</feature>
<keyword evidence="13" id="KW-0325">Glycoprotein</keyword>
<dbReference type="Pfam" id="PF07645">
    <property type="entry name" value="EGF_CA"/>
    <property type="match status" value="3"/>
</dbReference>
<dbReference type="CDD" id="cd03600">
    <property type="entry name" value="CLECT_thrombomodulin_like"/>
    <property type="match status" value="1"/>
</dbReference>
<dbReference type="PROSITE" id="PS01186">
    <property type="entry name" value="EGF_2"/>
    <property type="match status" value="2"/>
</dbReference>
<dbReference type="InterPro" id="IPR009030">
    <property type="entry name" value="Growth_fac_rcpt_cys_sf"/>
</dbReference>
<accession>A0A3B4C5L0</accession>
<evidence type="ECO:0000256" key="14">
    <source>
        <dbReference type="PROSITE-ProRule" id="PRU00076"/>
    </source>
</evidence>
<dbReference type="PROSITE" id="PS50041">
    <property type="entry name" value="C_TYPE_LECTIN_2"/>
    <property type="match status" value="1"/>
</dbReference>
<dbReference type="SMART" id="SM00034">
    <property type="entry name" value="CLECT"/>
    <property type="match status" value="1"/>
</dbReference>
<keyword evidence="10 15" id="KW-1133">Transmembrane helix</keyword>
<dbReference type="InterPro" id="IPR000742">
    <property type="entry name" value="EGF"/>
</dbReference>
<dbReference type="PANTHER" id="PTHR14789:SF4">
    <property type="entry name" value="ENDOSIALIN"/>
    <property type="match status" value="1"/>
</dbReference>
<dbReference type="PROSITE" id="PS00010">
    <property type="entry name" value="ASX_HYDROXYL"/>
    <property type="match status" value="2"/>
</dbReference>
<evidence type="ECO:0000256" key="9">
    <source>
        <dbReference type="ARBA" id="ARBA00022737"/>
    </source>
</evidence>
<feature type="domain" description="EGF-like" evidence="16">
    <location>
        <begin position="301"/>
        <end position="338"/>
    </location>
</feature>
<keyword evidence="11 15" id="KW-0472">Membrane</keyword>
<name>A0A3B4C5L0_PYGNA</name>
<reference evidence="18" key="2">
    <citation type="submission" date="2025-08" db="UniProtKB">
        <authorList>
            <consortium name="Ensembl"/>
        </authorList>
    </citation>
    <scope>IDENTIFICATION</scope>
</reference>
<evidence type="ECO:0000256" key="15">
    <source>
        <dbReference type="SAM" id="Phobius"/>
    </source>
</evidence>
<proteinExistence type="predicted"/>
<keyword evidence="9" id="KW-0677">Repeat</keyword>
<dbReference type="PROSITE" id="PS01187">
    <property type="entry name" value="EGF_CA"/>
    <property type="match status" value="2"/>
</dbReference>
<dbReference type="FunFam" id="2.10.25.10:FF:000014">
    <property type="entry name" value="Latent-transforming growth factor beta-binding protein 3"/>
    <property type="match status" value="1"/>
</dbReference>
<dbReference type="Gene3D" id="3.10.100.10">
    <property type="entry name" value="Mannose-Binding Protein A, subunit A"/>
    <property type="match status" value="1"/>
</dbReference>
<dbReference type="Pfam" id="PF00059">
    <property type="entry name" value="Lectin_C"/>
    <property type="match status" value="1"/>
</dbReference>
<keyword evidence="3" id="KW-0964">Secreted</keyword>
<keyword evidence="12" id="KW-1015">Disulfide bond</keyword>
<comment type="caution">
    <text evidence="14">Lacks conserved residue(s) required for the propagation of feature annotation.</text>
</comment>
<dbReference type="InterPro" id="IPR049883">
    <property type="entry name" value="NOTCH1_EGF-like"/>
</dbReference>
<keyword evidence="4 14" id="KW-0245">EGF-like domain</keyword>
<feature type="transmembrane region" description="Helical" evidence="15">
    <location>
        <begin position="21"/>
        <end position="40"/>
    </location>
</feature>
<dbReference type="PROSITE" id="PS50026">
    <property type="entry name" value="EGF_3"/>
    <property type="match status" value="3"/>
</dbReference>
<dbReference type="InterPro" id="IPR001304">
    <property type="entry name" value="C-type_lectin-like"/>
</dbReference>
<keyword evidence="8" id="KW-0430">Lectin</keyword>
<evidence type="ECO:0000256" key="4">
    <source>
        <dbReference type="ARBA" id="ARBA00022536"/>
    </source>
</evidence>
<dbReference type="GO" id="GO:0009897">
    <property type="term" value="C:external side of plasma membrane"/>
    <property type="evidence" value="ECO:0007669"/>
    <property type="project" value="TreeGrafter"/>
</dbReference>
<dbReference type="Gene3D" id="2.10.25.10">
    <property type="entry name" value="Laminin"/>
    <property type="match status" value="4"/>
</dbReference>
<evidence type="ECO:0000259" key="17">
    <source>
        <dbReference type="PROSITE" id="PS50041"/>
    </source>
</evidence>
<dbReference type="GO" id="GO:0032496">
    <property type="term" value="P:response to lipopolysaccharide"/>
    <property type="evidence" value="ECO:0007669"/>
    <property type="project" value="Ensembl"/>
</dbReference>
<evidence type="ECO:0000256" key="10">
    <source>
        <dbReference type="ARBA" id="ARBA00022989"/>
    </source>
</evidence>
<evidence type="ECO:0000256" key="6">
    <source>
        <dbReference type="ARBA" id="ARBA00022692"/>
    </source>
</evidence>
<feature type="domain" description="EGF-like" evidence="16">
    <location>
        <begin position="339"/>
        <end position="372"/>
    </location>
</feature>
<organism evidence="18 19">
    <name type="scientific">Pygocentrus nattereri</name>
    <name type="common">Red-bellied piranha</name>
    <dbReference type="NCBI Taxonomy" id="42514"/>
    <lineage>
        <taxon>Eukaryota</taxon>
        <taxon>Metazoa</taxon>
        <taxon>Chordata</taxon>
        <taxon>Craniata</taxon>
        <taxon>Vertebrata</taxon>
        <taxon>Euteleostomi</taxon>
        <taxon>Actinopterygii</taxon>
        <taxon>Neopterygii</taxon>
        <taxon>Teleostei</taxon>
        <taxon>Ostariophysi</taxon>
        <taxon>Characiformes</taxon>
        <taxon>Characoidei</taxon>
        <taxon>Pygocentrus</taxon>
    </lineage>
</organism>
<evidence type="ECO:0000256" key="13">
    <source>
        <dbReference type="ARBA" id="ARBA00023180"/>
    </source>
</evidence>
<evidence type="ECO:0000256" key="12">
    <source>
        <dbReference type="ARBA" id="ARBA00023157"/>
    </source>
</evidence>
<keyword evidence="7" id="KW-0732">Signal</keyword>
<dbReference type="GO" id="GO:0030246">
    <property type="term" value="F:carbohydrate binding"/>
    <property type="evidence" value="ECO:0007669"/>
    <property type="project" value="UniProtKB-KW"/>
</dbReference>
<evidence type="ECO:0000256" key="3">
    <source>
        <dbReference type="ARBA" id="ARBA00022525"/>
    </source>
</evidence>
<keyword evidence="19" id="KW-1185">Reference proteome</keyword>
<feature type="domain" description="EGF-like" evidence="16">
    <location>
        <begin position="262"/>
        <end position="296"/>
    </location>
</feature>
<dbReference type="InterPro" id="IPR000152">
    <property type="entry name" value="EGF-type_Asp/Asn_hydroxyl_site"/>
</dbReference>
<dbReference type="GeneTree" id="ENSGT00940000156996"/>
<dbReference type="InterPro" id="IPR001881">
    <property type="entry name" value="EGF-like_Ca-bd_dom"/>
</dbReference>
<evidence type="ECO:0000256" key="5">
    <source>
        <dbReference type="ARBA" id="ARBA00022553"/>
    </source>
</evidence>
<evidence type="ECO:0000256" key="1">
    <source>
        <dbReference type="ARBA" id="ARBA00004479"/>
    </source>
</evidence>
<dbReference type="InterPro" id="IPR016186">
    <property type="entry name" value="C-type_lectin-like/link_sf"/>
</dbReference>
<evidence type="ECO:0000256" key="11">
    <source>
        <dbReference type="ARBA" id="ARBA00023136"/>
    </source>
</evidence>
<dbReference type="InterPro" id="IPR016187">
    <property type="entry name" value="CTDL_fold"/>
</dbReference>
<dbReference type="CDD" id="cd00054">
    <property type="entry name" value="EGF_CA"/>
    <property type="match status" value="3"/>
</dbReference>
<evidence type="ECO:0008006" key="20">
    <source>
        <dbReference type="Google" id="ProtNLM"/>
    </source>
</evidence>
<dbReference type="Proteomes" id="UP001501920">
    <property type="component" value="Chromosome 2"/>
</dbReference>
<keyword evidence="6 15" id="KW-0812">Transmembrane</keyword>
<evidence type="ECO:0000256" key="7">
    <source>
        <dbReference type="ARBA" id="ARBA00022729"/>
    </source>
</evidence>
<comment type="subcellular location">
    <subcellularLocation>
        <location evidence="1">Membrane</location>
        <topology evidence="1">Single-pass type I membrane protein</topology>
    </subcellularLocation>
    <subcellularLocation>
        <location evidence="2">Secreted</location>
    </subcellularLocation>
</comment>
<dbReference type="GO" id="GO:0050840">
    <property type="term" value="F:extracellular matrix binding"/>
    <property type="evidence" value="ECO:0007669"/>
    <property type="project" value="TreeGrafter"/>
</dbReference>
<evidence type="ECO:0000313" key="19">
    <source>
        <dbReference type="Proteomes" id="UP001501920"/>
    </source>
</evidence>
<dbReference type="OMA" id="AHDKQGA"/>
<reference evidence="18 19" key="1">
    <citation type="submission" date="2020-10" db="EMBL/GenBank/DDBJ databases">
        <title>Pygocentrus nattereri (red-bellied piranha) genome, fPygNat1, primary haplotype.</title>
        <authorList>
            <person name="Myers G."/>
            <person name="Meyer A."/>
            <person name="Karagic N."/>
            <person name="Pippel M."/>
            <person name="Winkler S."/>
            <person name="Tracey A."/>
            <person name="Wood J."/>
            <person name="Formenti G."/>
            <person name="Howe K."/>
            <person name="Fedrigo O."/>
            <person name="Jarvis E.D."/>
        </authorList>
    </citation>
    <scope>NUCLEOTIDE SEQUENCE [LARGE SCALE GENOMIC DNA]</scope>
</reference>
<reference evidence="18" key="3">
    <citation type="submission" date="2025-09" db="UniProtKB">
        <authorList>
            <consortium name="Ensembl"/>
        </authorList>
    </citation>
    <scope>IDENTIFICATION</scope>
</reference>
<dbReference type="PANTHER" id="PTHR14789">
    <property type="entry name" value="CHONDROLECTIN VARIANT CHODLFDELTAE"/>
    <property type="match status" value="1"/>
</dbReference>
<dbReference type="SUPFAM" id="SSF57184">
    <property type="entry name" value="Growth factor receptor domain"/>
    <property type="match status" value="1"/>
</dbReference>
<dbReference type="InterPro" id="IPR051505">
    <property type="entry name" value="C-type_lectin_domain"/>
</dbReference>
<protein>
    <recommendedName>
        <fullName evidence="20">CD248 molecule, endosialin a</fullName>
    </recommendedName>
</protein>
<evidence type="ECO:0000313" key="18">
    <source>
        <dbReference type="Ensembl" id="ENSPNAP00000006998.2"/>
    </source>
</evidence>
<evidence type="ECO:0000259" key="16">
    <source>
        <dbReference type="PROSITE" id="PS50026"/>
    </source>
</evidence>
<evidence type="ECO:0000256" key="2">
    <source>
        <dbReference type="ARBA" id="ARBA00004613"/>
    </source>
</evidence>
<dbReference type="STRING" id="42514.ENSPNAP00000006998"/>
<sequence length="626" mass="70266">GERRAERQKRDTVVRRMGSPVLSRVTLLTVLLYLCCVWTQELRDRDVLCNENSCLVLYWKRKIFLEAWRSCKYQGGNLVTIKSPEEVNTVETLFSNTEQKEDQRVRVWIGLQRQPRKCSPTRPMRGFSWITGEPDTQYTNWEQEDSPNTCSSPRCVSISYTTAAQERHNNLKWKDGSCSVPVDGYLCRYAFPGMCQVIANEGGGNTLYTTPFHLISAFLTHIPFGSIATVPCDTKDDQTVLCAQREDGTVGWTADPPFCSDVFDPCQESPCEYECVVVMDSFRCACPDGFMLATDEQGCLDVDECLQSPCEHTCINTLGSFKCLCHDGYQSNEEGTCEDVDECADFPCEHECENVMGSHICHCPLGFAPLPEDPNNCFDVDECQFEGTCEHMCSNYIGGFECYCKEGYELHPNLYFCTPISADKQSPTVTASYPWITHLPGPIWESQVPGYHWPQVYKTVTESMDMITESPNVETVPTNLLWLTKAPQEEDETTPPTESSHGIINVEVDDLDPKTVSVEAFLPSTTSTPLPEYYEEESTTVSSVPPSTTLPVVSNSEQTQGSSWLLVGLLVPLCIFFVVMIVLGIIYCKRCSAKPQNKNATDCYHWIAGAGEKAGTLCCTVWFQRH</sequence>
<dbReference type="GO" id="GO:0031012">
    <property type="term" value="C:extracellular matrix"/>
    <property type="evidence" value="ECO:0007669"/>
    <property type="project" value="TreeGrafter"/>
</dbReference>
<dbReference type="InterPro" id="IPR018097">
    <property type="entry name" value="EGF_Ca-bd_CS"/>
</dbReference>
<dbReference type="SUPFAM" id="SSF56436">
    <property type="entry name" value="C-type lectin-like"/>
    <property type="match status" value="1"/>
</dbReference>
<dbReference type="OrthoDB" id="10045365at2759"/>
<feature type="domain" description="C-type lectin" evidence="17">
    <location>
        <begin position="50"/>
        <end position="179"/>
    </location>
</feature>
<dbReference type="GO" id="GO:0005576">
    <property type="term" value="C:extracellular region"/>
    <property type="evidence" value="ECO:0007669"/>
    <property type="project" value="UniProtKB-SubCell"/>
</dbReference>
<dbReference type="GO" id="GO:1990430">
    <property type="term" value="F:extracellular matrix protein binding"/>
    <property type="evidence" value="ECO:0007669"/>
    <property type="project" value="TreeGrafter"/>
</dbReference>
<keyword evidence="5" id="KW-0597">Phosphoprotein</keyword>
<evidence type="ECO:0000256" key="8">
    <source>
        <dbReference type="ARBA" id="ARBA00022734"/>
    </source>
</evidence>
<dbReference type="SUPFAM" id="SSF57196">
    <property type="entry name" value="EGF/Laminin"/>
    <property type="match status" value="1"/>
</dbReference>
<dbReference type="SMART" id="SM00181">
    <property type="entry name" value="EGF"/>
    <property type="match status" value="4"/>
</dbReference>
<dbReference type="GO" id="GO:0016477">
    <property type="term" value="P:cell migration"/>
    <property type="evidence" value="ECO:0007669"/>
    <property type="project" value="TreeGrafter"/>
</dbReference>